<keyword evidence="1" id="KW-0472">Membrane</keyword>
<dbReference type="AlphaFoldDB" id="A0AAD4HG09"/>
<feature type="domain" description="Fungal-type protein kinase" evidence="2">
    <location>
        <begin position="270"/>
        <end position="455"/>
    </location>
</feature>
<dbReference type="Pfam" id="PF17667">
    <property type="entry name" value="Pkinase_fungal"/>
    <property type="match status" value="1"/>
</dbReference>
<proteinExistence type="predicted"/>
<evidence type="ECO:0000313" key="4">
    <source>
        <dbReference type="Proteomes" id="UP001195769"/>
    </source>
</evidence>
<organism evidence="3 4">
    <name type="scientific">Suillus fuscotomentosus</name>
    <dbReference type="NCBI Taxonomy" id="1912939"/>
    <lineage>
        <taxon>Eukaryota</taxon>
        <taxon>Fungi</taxon>
        <taxon>Dikarya</taxon>
        <taxon>Basidiomycota</taxon>
        <taxon>Agaricomycotina</taxon>
        <taxon>Agaricomycetes</taxon>
        <taxon>Agaricomycetidae</taxon>
        <taxon>Boletales</taxon>
        <taxon>Suillineae</taxon>
        <taxon>Suillaceae</taxon>
        <taxon>Suillus</taxon>
    </lineage>
</organism>
<feature type="transmembrane region" description="Helical" evidence="1">
    <location>
        <begin position="35"/>
        <end position="56"/>
    </location>
</feature>
<sequence length="660" mass="74460">MVNSSPSSFKASWMSLMDCVEQGIQCLKTFAVSKFLSILVIYQIYIGVGKIAYVAWPTNGQLPLRLLLVSVVSALGNGIMQDATATTSSGYDIAQGQPSICSLISPSLIHNFRQRIDSSWGVDMKHHFKHRDIDSAMKAEIGSLLICDLPWCDNRLIDVADEFLSPTQCNTMIQRWARPNGVLTETKGTYEWTAASKAPLPLQRKNWLEEAGTPLDQTFESCLTNFFNEITIQSRRYKNYLKKGGAIPEDIGLRVWKAFNRTALEATRSPDIILISRNSEESKWAHVISIMEVKWEDSPRLLMSAITQLADKATFVFHHQPHRQWFPCLSLCGTALRLSVFTRGRSLHSEALDISSDPKLFSKVMNYFTEADFSWLGYDVHIFRVPPAAVQVWDDKRYWQDEEENGAPCDDSEFHLVGYLHRSIGLHGKGTRVFTVEGAHDKKNLVIKDCWDPSKTVSDHVIHGKLQDPTRDSLLIRSPNGEWVFTGGEDSGDCLDRECAQRLDGIYCYVGSRCWDNVKFLPGITIMQDHMHPSIGLFFESPVPQSVTSICASMIPSQVLAKVFDESQGKIQLEERHRSRTSFTTCGVDISWFGTARCRESCLSWRDMLSLYEAQLSHATRAMRAPSPRFTMYTRAHVPTLARPIAPAIQMHPSTVHQAP</sequence>
<dbReference type="Proteomes" id="UP001195769">
    <property type="component" value="Unassembled WGS sequence"/>
</dbReference>
<dbReference type="RefSeq" id="XP_041220789.1">
    <property type="nucleotide sequence ID" value="XM_041367926.1"/>
</dbReference>
<comment type="caution">
    <text evidence="3">The sequence shown here is derived from an EMBL/GenBank/DDBJ whole genome shotgun (WGS) entry which is preliminary data.</text>
</comment>
<accession>A0AAD4HG09</accession>
<gene>
    <name evidence="3" type="ORF">F5891DRAFT_1194421</name>
</gene>
<evidence type="ECO:0000313" key="3">
    <source>
        <dbReference type="EMBL" id="KAG1895213.1"/>
    </source>
</evidence>
<dbReference type="PANTHER" id="PTHR38248">
    <property type="entry name" value="FUNK1 6"/>
    <property type="match status" value="1"/>
</dbReference>
<keyword evidence="4" id="KW-1185">Reference proteome</keyword>
<keyword evidence="1" id="KW-0812">Transmembrane</keyword>
<dbReference type="GeneID" id="64662224"/>
<reference evidence="3" key="1">
    <citation type="journal article" date="2020" name="New Phytol.">
        <title>Comparative genomics reveals dynamic genome evolution in host specialist ectomycorrhizal fungi.</title>
        <authorList>
            <person name="Lofgren L.A."/>
            <person name="Nguyen N.H."/>
            <person name="Vilgalys R."/>
            <person name="Ruytinx J."/>
            <person name="Liao H.L."/>
            <person name="Branco S."/>
            <person name="Kuo A."/>
            <person name="LaButti K."/>
            <person name="Lipzen A."/>
            <person name="Andreopoulos W."/>
            <person name="Pangilinan J."/>
            <person name="Riley R."/>
            <person name="Hundley H."/>
            <person name="Na H."/>
            <person name="Barry K."/>
            <person name="Grigoriev I.V."/>
            <person name="Stajich J.E."/>
            <person name="Kennedy P.G."/>
        </authorList>
    </citation>
    <scope>NUCLEOTIDE SEQUENCE</scope>
    <source>
        <strain evidence="3">FC203</strain>
    </source>
</reference>
<dbReference type="PANTHER" id="PTHR38248:SF2">
    <property type="entry name" value="FUNK1 11"/>
    <property type="match status" value="1"/>
</dbReference>
<evidence type="ECO:0000256" key="1">
    <source>
        <dbReference type="SAM" id="Phobius"/>
    </source>
</evidence>
<dbReference type="EMBL" id="JABBWK010000069">
    <property type="protein sequence ID" value="KAG1895213.1"/>
    <property type="molecule type" value="Genomic_DNA"/>
</dbReference>
<evidence type="ECO:0000259" key="2">
    <source>
        <dbReference type="Pfam" id="PF17667"/>
    </source>
</evidence>
<protein>
    <recommendedName>
        <fullName evidence="2">Fungal-type protein kinase domain-containing protein</fullName>
    </recommendedName>
</protein>
<dbReference type="InterPro" id="IPR040976">
    <property type="entry name" value="Pkinase_fungal"/>
</dbReference>
<name>A0AAD4HG09_9AGAM</name>
<keyword evidence="1" id="KW-1133">Transmembrane helix</keyword>